<accession>A0ABM8RDH3</accession>
<feature type="signal peptide" evidence="1">
    <location>
        <begin position="1"/>
        <end position="19"/>
    </location>
</feature>
<feature type="chain" id="PRO_5047003799" evidence="1">
    <location>
        <begin position="20"/>
        <end position="324"/>
    </location>
</feature>
<proteinExistence type="predicted"/>
<sequence>MKKILASVAMSLCTLACSAATLNPIQLLNPTGSVSGQAIISTGASTAPAWGNVTAAALAAQAANTVVANVTASSHTPTAVAMPSCSAAGSALNYTSGTGWGCATGIALTGVSLAQFAATTSAQLLGVVSDETGTGSLVFGTSPTIGTPTINTPTISGGTISNTPISGSTGSFTTLTASGLVTPAYPAGIKGNVTGSAVTAGSIGEYPSNSASAVSQTSATVANITSLPLTAGDWDVGCSYSTNPAGTTTTSAVNFGLTTTSGAQAPANQRIIFNLAVPAGVGLEMACPTVRILLSSSSTVYLTAAPTFATSTLTANGFIWARRR</sequence>
<keyword evidence="3" id="KW-1185">Reference proteome</keyword>
<protein>
    <submittedName>
        <fullName evidence="2">Uncharacterized protein</fullName>
    </submittedName>
</protein>
<reference evidence="2 3" key="1">
    <citation type="submission" date="2021-02" db="EMBL/GenBank/DDBJ databases">
        <authorList>
            <person name="Vanwijnsberghe S."/>
        </authorList>
    </citation>
    <scope>NUCLEOTIDE SEQUENCE [LARGE SCALE GENOMIC DNA]</scope>
    <source>
        <strain evidence="2 3">R-69658</strain>
    </source>
</reference>
<gene>
    <name evidence="2" type="ORF">R69658_02538</name>
</gene>
<dbReference type="EMBL" id="CAJNAU010000019">
    <property type="protein sequence ID" value="CAE6747090.1"/>
    <property type="molecule type" value="Genomic_DNA"/>
</dbReference>
<keyword evidence="1" id="KW-0732">Signal</keyword>
<dbReference type="RefSeq" id="WP_200618411.1">
    <property type="nucleotide sequence ID" value="NZ_CAJNAU010000019.1"/>
</dbReference>
<evidence type="ECO:0000256" key="1">
    <source>
        <dbReference type="SAM" id="SignalP"/>
    </source>
</evidence>
<evidence type="ECO:0000313" key="2">
    <source>
        <dbReference type="EMBL" id="CAE6747090.1"/>
    </source>
</evidence>
<organism evidence="2 3">
    <name type="scientific">Paraburkholderia aspalathi</name>
    <dbReference type="NCBI Taxonomy" id="1324617"/>
    <lineage>
        <taxon>Bacteria</taxon>
        <taxon>Pseudomonadati</taxon>
        <taxon>Pseudomonadota</taxon>
        <taxon>Betaproteobacteria</taxon>
        <taxon>Burkholderiales</taxon>
        <taxon>Burkholderiaceae</taxon>
        <taxon>Paraburkholderia</taxon>
    </lineage>
</organism>
<name>A0ABM8RDH3_9BURK</name>
<evidence type="ECO:0000313" key="3">
    <source>
        <dbReference type="Proteomes" id="UP000674425"/>
    </source>
</evidence>
<dbReference type="Proteomes" id="UP000674425">
    <property type="component" value="Unassembled WGS sequence"/>
</dbReference>
<comment type="caution">
    <text evidence="2">The sequence shown here is derived from an EMBL/GenBank/DDBJ whole genome shotgun (WGS) entry which is preliminary data.</text>
</comment>